<keyword evidence="15" id="KW-1185">Reference proteome</keyword>
<protein>
    <submittedName>
        <fullName evidence="14">Biopolymer transporter ExbD</fullName>
    </submittedName>
</protein>
<keyword evidence="6" id="KW-1003">Cell membrane</keyword>
<dbReference type="Pfam" id="PF02472">
    <property type="entry name" value="ExbD"/>
    <property type="match status" value="1"/>
</dbReference>
<dbReference type="InterPro" id="IPR003400">
    <property type="entry name" value="ExbD"/>
</dbReference>
<evidence type="ECO:0000256" key="10">
    <source>
        <dbReference type="ARBA" id="ARBA00022989"/>
    </source>
</evidence>
<dbReference type="PANTHER" id="PTHR30558:SF12">
    <property type="entry name" value="BIOPOLYMER TRANSPORT PROTEIN EXBD"/>
    <property type="match status" value="1"/>
</dbReference>
<keyword evidence="11 13" id="KW-0472">Membrane</keyword>
<evidence type="ECO:0000256" key="1">
    <source>
        <dbReference type="ARBA" id="ARBA00003540"/>
    </source>
</evidence>
<evidence type="ECO:0000313" key="14">
    <source>
        <dbReference type="EMBL" id="MFL9840699.1"/>
    </source>
</evidence>
<evidence type="ECO:0000313" key="15">
    <source>
        <dbReference type="Proteomes" id="UP001629244"/>
    </source>
</evidence>
<dbReference type="Proteomes" id="UP001629244">
    <property type="component" value="Unassembled WGS sequence"/>
</dbReference>
<evidence type="ECO:0000256" key="11">
    <source>
        <dbReference type="ARBA" id="ARBA00023136"/>
    </source>
</evidence>
<comment type="subunit">
    <text evidence="4">The accessory proteins ExbB and ExbD seem to form a complex with TonB.</text>
</comment>
<feature type="transmembrane region" description="Helical" evidence="13">
    <location>
        <begin position="23"/>
        <end position="42"/>
    </location>
</feature>
<dbReference type="EMBL" id="JBELQC010000001">
    <property type="protein sequence ID" value="MFL9840699.1"/>
    <property type="molecule type" value="Genomic_DNA"/>
</dbReference>
<dbReference type="Gene3D" id="3.30.420.270">
    <property type="match status" value="1"/>
</dbReference>
<keyword evidence="9 12" id="KW-0653">Protein transport</keyword>
<keyword evidence="10 13" id="KW-1133">Transmembrane helix</keyword>
<evidence type="ECO:0000256" key="2">
    <source>
        <dbReference type="ARBA" id="ARBA00004249"/>
    </source>
</evidence>
<evidence type="ECO:0000256" key="6">
    <source>
        <dbReference type="ARBA" id="ARBA00022475"/>
    </source>
</evidence>
<name>A0ABW8YKG6_9SPHN</name>
<dbReference type="PANTHER" id="PTHR30558">
    <property type="entry name" value="EXBD MEMBRANE COMPONENT OF PMF-DRIVEN MACROMOLECULE IMPORT SYSTEM"/>
    <property type="match status" value="1"/>
</dbReference>
<comment type="caution">
    <text evidence="14">The sequence shown here is derived from an EMBL/GenBank/DDBJ whole genome shotgun (WGS) entry which is preliminary data.</text>
</comment>
<evidence type="ECO:0000256" key="3">
    <source>
        <dbReference type="ARBA" id="ARBA00005811"/>
    </source>
</evidence>
<gene>
    <name evidence="14" type="ORF">ABS767_06995</name>
</gene>
<keyword evidence="8 12" id="KW-0812">Transmembrane</keyword>
<keyword evidence="5 12" id="KW-0813">Transport</keyword>
<comment type="similarity">
    <text evidence="3 12">Belongs to the ExbD/TolR family.</text>
</comment>
<organism evidence="14 15">
    <name type="scientific">Sphingomonas plantiphila</name>
    <dbReference type="NCBI Taxonomy" id="3163295"/>
    <lineage>
        <taxon>Bacteria</taxon>
        <taxon>Pseudomonadati</taxon>
        <taxon>Pseudomonadota</taxon>
        <taxon>Alphaproteobacteria</taxon>
        <taxon>Sphingomonadales</taxon>
        <taxon>Sphingomonadaceae</taxon>
        <taxon>Sphingomonas</taxon>
    </lineage>
</organism>
<evidence type="ECO:0000256" key="13">
    <source>
        <dbReference type="SAM" id="Phobius"/>
    </source>
</evidence>
<evidence type="ECO:0000256" key="7">
    <source>
        <dbReference type="ARBA" id="ARBA00022519"/>
    </source>
</evidence>
<evidence type="ECO:0000256" key="5">
    <source>
        <dbReference type="ARBA" id="ARBA00022448"/>
    </source>
</evidence>
<dbReference type="RefSeq" id="WP_408077630.1">
    <property type="nucleotide sequence ID" value="NZ_JBELQC010000001.1"/>
</dbReference>
<sequence length="156" mass="16885">MAMSVGGGGAEEKPMSDINTTPLVDVMLVLLIIFLIAIPVAIQSVELELPKVQFEPTVTKKENVLLAVRADESGTCQVFWQMSPITSTELLQRASDNLKAVVDQLGDNIRPDDIPEVHIRGDVNTPYKCIGGVIYTMQNAGFVKVGFISQPSVATQ</sequence>
<proteinExistence type="inferred from homology"/>
<evidence type="ECO:0000256" key="8">
    <source>
        <dbReference type="ARBA" id="ARBA00022692"/>
    </source>
</evidence>
<evidence type="ECO:0000256" key="9">
    <source>
        <dbReference type="ARBA" id="ARBA00022927"/>
    </source>
</evidence>
<keyword evidence="7" id="KW-0997">Cell inner membrane</keyword>
<evidence type="ECO:0000256" key="4">
    <source>
        <dbReference type="ARBA" id="ARBA00011471"/>
    </source>
</evidence>
<comment type="function">
    <text evidence="1">Involved in the TonB-dependent energy-dependent transport of various receptor-bound substrates.</text>
</comment>
<reference evidence="14 15" key="1">
    <citation type="submission" date="2024-06" db="EMBL/GenBank/DDBJ databases">
        <authorList>
            <person name="Kaempfer P."/>
            <person name="Viver T."/>
        </authorList>
    </citation>
    <scope>NUCLEOTIDE SEQUENCE [LARGE SCALE GENOMIC DNA]</scope>
    <source>
        <strain evidence="14 15">ST-64</strain>
    </source>
</reference>
<evidence type="ECO:0000256" key="12">
    <source>
        <dbReference type="RuleBase" id="RU003879"/>
    </source>
</evidence>
<comment type="subcellular location">
    <subcellularLocation>
        <location evidence="2">Cell inner membrane</location>
        <topology evidence="2">Single-pass type II membrane protein</topology>
    </subcellularLocation>
    <subcellularLocation>
        <location evidence="12">Cell membrane</location>
        <topology evidence="12">Single-pass type II membrane protein</topology>
    </subcellularLocation>
</comment>
<accession>A0ABW8YKG6</accession>